<protein>
    <recommendedName>
        <fullName evidence="2">Ribosomal protein eL8/eL30/eS12/Gadd45 domain-containing protein</fullName>
    </recommendedName>
</protein>
<gene>
    <name evidence="3" type="ORF">caldi_04910</name>
</gene>
<evidence type="ECO:0000259" key="2">
    <source>
        <dbReference type="Pfam" id="PF01248"/>
    </source>
</evidence>
<evidence type="ECO:0000256" key="1">
    <source>
        <dbReference type="SAM" id="MobiDB-lite"/>
    </source>
</evidence>
<dbReference type="RefSeq" id="WP_264843532.1">
    <property type="nucleotide sequence ID" value="NZ_AP025628.1"/>
</dbReference>
<name>A0AA35G5H1_9FIRM</name>
<evidence type="ECO:0000313" key="4">
    <source>
        <dbReference type="Proteomes" id="UP001163687"/>
    </source>
</evidence>
<keyword evidence="4" id="KW-1185">Reference proteome</keyword>
<dbReference type="Proteomes" id="UP001163687">
    <property type="component" value="Chromosome"/>
</dbReference>
<dbReference type="InterPro" id="IPR004038">
    <property type="entry name" value="Ribosomal_eL8/eL30/eS12/Gad45"/>
</dbReference>
<dbReference type="AlphaFoldDB" id="A0AA35G5H1"/>
<proteinExistence type="predicted"/>
<organism evidence="3 4">
    <name type="scientific">Caldinitratiruptor microaerophilus</name>
    <dbReference type="NCBI Taxonomy" id="671077"/>
    <lineage>
        <taxon>Bacteria</taxon>
        <taxon>Bacillati</taxon>
        <taxon>Bacillota</taxon>
        <taxon>Clostridia</taxon>
        <taxon>Eubacteriales</taxon>
        <taxon>Symbiobacteriaceae</taxon>
        <taxon>Caldinitratiruptor</taxon>
    </lineage>
</organism>
<evidence type="ECO:0000313" key="3">
    <source>
        <dbReference type="EMBL" id="BDG59401.1"/>
    </source>
</evidence>
<dbReference type="InterPro" id="IPR029064">
    <property type="entry name" value="Ribosomal_eL30-like_sf"/>
</dbReference>
<dbReference type="KEGG" id="cmic:caldi_04910"/>
<sequence length="130" mass="12859">MLPRQVGQLLGLCRRAGVLLAGERAVRAALGRRTLGLVLLAEDAGANATRRYAGLGGRVPVYVAGTRQELGAAVGLSPRAVLGVAAGPLGDRLAAALSEAGLAPAGVPGSRPAGAQSGAGHAPGRRCPLQ</sequence>
<dbReference type="SUPFAM" id="SSF55315">
    <property type="entry name" value="L30e-like"/>
    <property type="match status" value="1"/>
</dbReference>
<accession>A0AA35G5H1</accession>
<dbReference type="Pfam" id="PF01248">
    <property type="entry name" value="Ribosomal_L7Ae"/>
    <property type="match status" value="1"/>
</dbReference>
<reference evidence="3" key="1">
    <citation type="submission" date="2022-03" db="EMBL/GenBank/DDBJ databases">
        <title>Complete genome sequence of Caldinitratiruptor microaerophilus.</title>
        <authorList>
            <person name="Mukaiyama R."/>
            <person name="Nishiyama T."/>
            <person name="Ueda K."/>
        </authorList>
    </citation>
    <scope>NUCLEOTIDE SEQUENCE</scope>
    <source>
        <strain evidence="3">JCM 16183</strain>
    </source>
</reference>
<feature type="domain" description="Ribosomal protein eL8/eL30/eS12/Gadd45" evidence="2">
    <location>
        <begin position="8"/>
        <end position="84"/>
    </location>
</feature>
<dbReference type="Gene3D" id="3.30.1330.30">
    <property type="match status" value="1"/>
</dbReference>
<feature type="region of interest" description="Disordered" evidence="1">
    <location>
        <begin position="103"/>
        <end position="130"/>
    </location>
</feature>
<dbReference type="EMBL" id="AP025628">
    <property type="protein sequence ID" value="BDG59401.1"/>
    <property type="molecule type" value="Genomic_DNA"/>
</dbReference>